<evidence type="ECO:0000256" key="8">
    <source>
        <dbReference type="ARBA" id="ARBA00023136"/>
    </source>
</evidence>
<keyword evidence="6 10" id="KW-1133">Transmembrane helix</keyword>
<dbReference type="Pfam" id="PF07993">
    <property type="entry name" value="NAD_binding_4"/>
    <property type="match status" value="1"/>
</dbReference>
<keyword evidence="10" id="KW-0560">Oxidoreductase</keyword>
<sequence>SFPHRVGPALVSVCQCYPNFITRKPPLHEVVGMNPSVVEWLEGKDILITGATGFMGKCLVEKLLRCCPGVNRLYLIVRTKRGTDAQDRMKDYSKNALFGTLLEQNPNAFDKVIAVPGDMSALECGLSKENQQILKENISIVFHTAASVRFDDSLSDALKLNTRGTYELIKIAKGMKKLEVFQYVSTTYCNANVEGTIEEKVYPSHLDWRILLRLLEKDEAILDLLVNKLISTQPNTYTLTKSLAENVVLEVGNDIPAIIIRPSVVIPIMTEPLPGWSDNLNGVVGVTVGVSKGVLRTFKCAPHAVLDYVPVDVAINGMIGAAWAKRFHNDGQLSVLNQTYGDRIPVTFDDIVKYGVEVNQTYPMENYMWYPFMVLTNNTYYYHLLFFFLQLIPALFIDLLLKLLGHKTMLLRLNIKIYNAAMALSDFSEKPFKFDNSNYQSVSTKMHASDRKIFPISEKDYGEEIVVLEFMKMFQKGLKKYVFHEKEENQEKYLRMHNRLYYIDRATRMALLGFLFWKLAMWGSFLLNKYS</sequence>
<evidence type="ECO:0000256" key="1">
    <source>
        <dbReference type="ARBA" id="ARBA00004141"/>
    </source>
</evidence>
<name>A0A0A9XXB4_LYGHE</name>
<feature type="non-terminal residue" evidence="13">
    <location>
        <position position="1"/>
    </location>
</feature>
<dbReference type="FunFam" id="3.40.50.720:FF:000143">
    <property type="entry name" value="Fatty acyl-CoA reductase"/>
    <property type="match status" value="1"/>
</dbReference>
<evidence type="ECO:0000313" key="13">
    <source>
        <dbReference type="EMBL" id="JAG24026.1"/>
    </source>
</evidence>
<comment type="subcellular location">
    <subcellularLocation>
        <location evidence="1">Membrane</location>
        <topology evidence="1">Multi-pass membrane protein</topology>
    </subcellularLocation>
</comment>
<gene>
    <name evidence="13" type="primary">far1_0</name>
    <name evidence="13" type="ORF">CM83_55292</name>
</gene>
<comment type="catalytic activity">
    <reaction evidence="9 10">
        <text>a long-chain fatty acyl-CoA + 2 NADPH + 2 H(+) = a long-chain primary fatty alcohol + 2 NADP(+) + CoA</text>
        <dbReference type="Rhea" id="RHEA:52716"/>
        <dbReference type="ChEBI" id="CHEBI:15378"/>
        <dbReference type="ChEBI" id="CHEBI:57287"/>
        <dbReference type="ChEBI" id="CHEBI:57783"/>
        <dbReference type="ChEBI" id="CHEBI:58349"/>
        <dbReference type="ChEBI" id="CHEBI:77396"/>
        <dbReference type="ChEBI" id="CHEBI:83139"/>
        <dbReference type="EC" id="1.2.1.84"/>
    </reaction>
</comment>
<dbReference type="EMBL" id="GBHO01019578">
    <property type="protein sequence ID" value="JAG24026.1"/>
    <property type="molecule type" value="Transcribed_RNA"/>
</dbReference>
<evidence type="ECO:0000256" key="5">
    <source>
        <dbReference type="ARBA" id="ARBA00022857"/>
    </source>
</evidence>
<evidence type="ECO:0000256" key="2">
    <source>
        <dbReference type="ARBA" id="ARBA00005928"/>
    </source>
</evidence>
<evidence type="ECO:0000256" key="4">
    <source>
        <dbReference type="ARBA" id="ARBA00022692"/>
    </source>
</evidence>
<keyword evidence="3 10" id="KW-0444">Lipid biosynthesis</keyword>
<comment type="function">
    <text evidence="10">Catalyzes the reduction of fatty acyl-CoA to fatty alcohols.</text>
</comment>
<reference evidence="13" key="1">
    <citation type="journal article" date="2014" name="PLoS ONE">
        <title>Transcriptome-Based Identification of ABC Transporters in the Western Tarnished Plant Bug Lygus hesperus.</title>
        <authorList>
            <person name="Hull J.J."/>
            <person name="Chaney K."/>
            <person name="Geib S.M."/>
            <person name="Fabrick J.A."/>
            <person name="Brent C.S."/>
            <person name="Walsh D."/>
            <person name="Lavine L.C."/>
        </authorList>
    </citation>
    <scope>NUCLEOTIDE SEQUENCE</scope>
</reference>
<organism evidence="13">
    <name type="scientific">Lygus hesperus</name>
    <name type="common">Western plant bug</name>
    <dbReference type="NCBI Taxonomy" id="30085"/>
    <lineage>
        <taxon>Eukaryota</taxon>
        <taxon>Metazoa</taxon>
        <taxon>Ecdysozoa</taxon>
        <taxon>Arthropoda</taxon>
        <taxon>Hexapoda</taxon>
        <taxon>Insecta</taxon>
        <taxon>Pterygota</taxon>
        <taxon>Neoptera</taxon>
        <taxon>Paraneoptera</taxon>
        <taxon>Hemiptera</taxon>
        <taxon>Heteroptera</taxon>
        <taxon>Panheteroptera</taxon>
        <taxon>Cimicomorpha</taxon>
        <taxon>Miridae</taxon>
        <taxon>Mirini</taxon>
        <taxon>Lygus</taxon>
    </lineage>
</organism>
<dbReference type="Gene3D" id="3.40.50.720">
    <property type="entry name" value="NAD(P)-binding Rossmann-like Domain"/>
    <property type="match status" value="1"/>
</dbReference>
<evidence type="ECO:0000256" key="9">
    <source>
        <dbReference type="ARBA" id="ARBA00052530"/>
    </source>
</evidence>
<dbReference type="InterPro" id="IPR026055">
    <property type="entry name" value="FAR"/>
</dbReference>
<dbReference type="PANTHER" id="PTHR11011:SF24">
    <property type="entry name" value="FATTY ACYL-COA REDUCTASE"/>
    <property type="match status" value="1"/>
</dbReference>
<evidence type="ECO:0000256" key="7">
    <source>
        <dbReference type="ARBA" id="ARBA00023098"/>
    </source>
</evidence>
<dbReference type="GO" id="GO:0005777">
    <property type="term" value="C:peroxisome"/>
    <property type="evidence" value="ECO:0007669"/>
    <property type="project" value="TreeGrafter"/>
</dbReference>
<evidence type="ECO:0000259" key="11">
    <source>
        <dbReference type="Pfam" id="PF03015"/>
    </source>
</evidence>
<feature type="transmembrane region" description="Helical" evidence="10">
    <location>
        <begin position="509"/>
        <end position="527"/>
    </location>
</feature>
<dbReference type="EC" id="1.2.1.84" evidence="10"/>
<dbReference type="InterPro" id="IPR013120">
    <property type="entry name" value="FAR_NAD-bd"/>
</dbReference>
<keyword evidence="4 10" id="KW-0812">Transmembrane</keyword>
<keyword evidence="8 10" id="KW-0472">Membrane</keyword>
<comment type="similarity">
    <text evidence="2 10">Belongs to the fatty acyl-CoA reductase family.</text>
</comment>
<dbReference type="InterPro" id="IPR036291">
    <property type="entry name" value="NAD(P)-bd_dom_sf"/>
</dbReference>
<protein>
    <recommendedName>
        <fullName evidence="10">Fatty acyl-CoA reductase</fullName>
        <ecNumber evidence="10">1.2.1.84</ecNumber>
    </recommendedName>
</protein>
<dbReference type="GO" id="GO:0035336">
    <property type="term" value="P:long-chain fatty-acyl-CoA metabolic process"/>
    <property type="evidence" value="ECO:0007669"/>
    <property type="project" value="TreeGrafter"/>
</dbReference>
<feature type="transmembrane region" description="Helical" evidence="10">
    <location>
        <begin position="380"/>
        <end position="401"/>
    </location>
</feature>
<dbReference type="GO" id="GO:0016020">
    <property type="term" value="C:membrane"/>
    <property type="evidence" value="ECO:0007669"/>
    <property type="project" value="UniProtKB-SubCell"/>
</dbReference>
<evidence type="ECO:0000259" key="12">
    <source>
        <dbReference type="Pfam" id="PF07993"/>
    </source>
</evidence>
<keyword evidence="7 10" id="KW-0443">Lipid metabolism</keyword>
<dbReference type="GO" id="GO:0102965">
    <property type="term" value="F:alcohol-forming long-chain fatty acyl-CoA reductase activity"/>
    <property type="evidence" value="ECO:0007669"/>
    <property type="project" value="UniProtKB-EC"/>
</dbReference>
<evidence type="ECO:0000256" key="6">
    <source>
        <dbReference type="ARBA" id="ARBA00022989"/>
    </source>
</evidence>
<dbReference type="AlphaFoldDB" id="A0A0A9XXB4"/>
<dbReference type="CDD" id="cd09071">
    <property type="entry name" value="FAR_C"/>
    <property type="match status" value="1"/>
</dbReference>
<proteinExistence type="inferred from homology"/>
<dbReference type="InterPro" id="IPR033640">
    <property type="entry name" value="FAR_C"/>
</dbReference>
<keyword evidence="5 10" id="KW-0521">NADP</keyword>
<dbReference type="SUPFAM" id="SSF51735">
    <property type="entry name" value="NAD(P)-binding Rossmann-fold domains"/>
    <property type="match status" value="1"/>
</dbReference>
<dbReference type="GO" id="GO:0080019">
    <property type="term" value="F:alcohol-forming very long-chain fatty acyl-CoA reductase activity"/>
    <property type="evidence" value="ECO:0007669"/>
    <property type="project" value="InterPro"/>
</dbReference>
<dbReference type="CDD" id="cd05236">
    <property type="entry name" value="FAR-N_SDR_e"/>
    <property type="match status" value="1"/>
</dbReference>
<reference evidence="13" key="2">
    <citation type="submission" date="2014-07" db="EMBL/GenBank/DDBJ databases">
        <authorList>
            <person name="Hull J."/>
        </authorList>
    </citation>
    <scope>NUCLEOTIDE SEQUENCE</scope>
</reference>
<evidence type="ECO:0000256" key="3">
    <source>
        <dbReference type="ARBA" id="ARBA00022516"/>
    </source>
</evidence>
<feature type="domain" description="Fatty acyl-CoA reductase C-terminal" evidence="11">
    <location>
        <begin position="390"/>
        <end position="485"/>
    </location>
</feature>
<dbReference type="PANTHER" id="PTHR11011">
    <property type="entry name" value="MALE STERILITY PROTEIN 2-RELATED"/>
    <property type="match status" value="1"/>
</dbReference>
<feature type="domain" description="Thioester reductase (TE)" evidence="12">
    <location>
        <begin position="48"/>
        <end position="318"/>
    </location>
</feature>
<dbReference type="Pfam" id="PF03015">
    <property type="entry name" value="Sterile"/>
    <property type="match status" value="1"/>
</dbReference>
<evidence type="ECO:0000256" key="10">
    <source>
        <dbReference type="RuleBase" id="RU363097"/>
    </source>
</evidence>
<accession>A0A0A9XXB4</accession>